<dbReference type="InterPro" id="IPR016064">
    <property type="entry name" value="NAD/diacylglycerol_kinase_sf"/>
</dbReference>
<proteinExistence type="inferred from homology"/>
<dbReference type="GO" id="GO:0005737">
    <property type="term" value="C:cytoplasm"/>
    <property type="evidence" value="ECO:0007669"/>
    <property type="project" value="UniProtKB-SubCell"/>
</dbReference>
<dbReference type="Gene3D" id="3.40.50.10330">
    <property type="entry name" value="Probable inorganic polyphosphate/atp-NAD kinase, domain 1"/>
    <property type="match status" value="1"/>
</dbReference>
<protein>
    <recommendedName>
        <fullName evidence="6">NAD kinase</fullName>
        <ecNumber evidence="6">2.7.1.23</ecNumber>
    </recommendedName>
    <alternativeName>
        <fullName evidence="6">ATP-dependent NAD kinase</fullName>
    </alternativeName>
</protein>
<comment type="similarity">
    <text evidence="6">Belongs to the NAD kinase family.</text>
</comment>
<evidence type="ECO:0000256" key="4">
    <source>
        <dbReference type="ARBA" id="ARBA00023027"/>
    </source>
</evidence>
<feature type="binding site" evidence="6">
    <location>
        <position position="177"/>
    </location>
    <ligand>
        <name>NAD(+)</name>
        <dbReference type="ChEBI" id="CHEBI:57540"/>
    </ligand>
</feature>
<dbReference type="Proteomes" id="UP000199452">
    <property type="component" value="Unassembled WGS sequence"/>
</dbReference>
<feature type="binding site" evidence="6">
    <location>
        <position position="212"/>
    </location>
    <ligand>
        <name>NAD(+)</name>
        <dbReference type="ChEBI" id="CHEBI:57540"/>
    </ligand>
</feature>
<comment type="subcellular location">
    <subcellularLocation>
        <location evidence="6">Cytoplasm</location>
    </subcellularLocation>
</comment>
<dbReference type="EC" id="2.7.1.23" evidence="6"/>
<evidence type="ECO:0000313" key="7">
    <source>
        <dbReference type="EMBL" id="SDB95819.1"/>
    </source>
</evidence>
<dbReference type="Pfam" id="PF01513">
    <property type="entry name" value="NAD_kinase"/>
    <property type="match status" value="1"/>
</dbReference>
<dbReference type="GO" id="GO:0046872">
    <property type="term" value="F:metal ion binding"/>
    <property type="evidence" value="ECO:0007669"/>
    <property type="project" value="UniProtKB-UniRule"/>
</dbReference>
<gene>
    <name evidence="6" type="primary">nadK</name>
    <name evidence="7" type="ORF">SAMN05216323_101233</name>
</gene>
<accession>A0A1G6HNI0</accession>
<dbReference type="GO" id="GO:0051287">
    <property type="term" value="F:NAD binding"/>
    <property type="evidence" value="ECO:0007669"/>
    <property type="project" value="UniProtKB-ARBA"/>
</dbReference>
<dbReference type="Pfam" id="PF20143">
    <property type="entry name" value="NAD_kinase_C"/>
    <property type="match status" value="1"/>
</dbReference>
<organism evidence="7 8">
    <name type="scientific">Williamwhitmania taraxaci</name>
    <dbReference type="NCBI Taxonomy" id="1640674"/>
    <lineage>
        <taxon>Bacteria</taxon>
        <taxon>Pseudomonadati</taxon>
        <taxon>Bacteroidota</taxon>
        <taxon>Bacteroidia</taxon>
        <taxon>Bacteroidales</taxon>
        <taxon>Williamwhitmaniaceae</taxon>
        <taxon>Williamwhitmania</taxon>
    </lineage>
</organism>
<comment type="catalytic activity">
    <reaction evidence="5 6">
        <text>NAD(+) + ATP = ADP + NADP(+) + H(+)</text>
        <dbReference type="Rhea" id="RHEA:18629"/>
        <dbReference type="ChEBI" id="CHEBI:15378"/>
        <dbReference type="ChEBI" id="CHEBI:30616"/>
        <dbReference type="ChEBI" id="CHEBI:57540"/>
        <dbReference type="ChEBI" id="CHEBI:58349"/>
        <dbReference type="ChEBI" id="CHEBI:456216"/>
        <dbReference type="EC" id="2.7.1.23"/>
    </reaction>
</comment>
<feature type="active site" description="Proton acceptor" evidence="6">
    <location>
        <position position="75"/>
    </location>
</feature>
<reference evidence="7 8" key="1">
    <citation type="submission" date="2016-09" db="EMBL/GenBank/DDBJ databases">
        <authorList>
            <person name="Capua I."/>
            <person name="De Benedictis P."/>
            <person name="Joannis T."/>
            <person name="Lombin L.H."/>
            <person name="Cattoli G."/>
        </authorList>
    </citation>
    <scope>NUCLEOTIDE SEQUENCE [LARGE SCALE GENOMIC DNA]</scope>
    <source>
        <strain evidence="7 8">A7P-90m</strain>
    </source>
</reference>
<evidence type="ECO:0000256" key="3">
    <source>
        <dbReference type="ARBA" id="ARBA00022857"/>
    </source>
</evidence>
<dbReference type="GO" id="GO:0019674">
    <property type="term" value="P:NAD+ metabolic process"/>
    <property type="evidence" value="ECO:0007669"/>
    <property type="project" value="InterPro"/>
</dbReference>
<dbReference type="STRING" id="1640674.SAMN05216323_101233"/>
<evidence type="ECO:0000256" key="5">
    <source>
        <dbReference type="ARBA" id="ARBA00047925"/>
    </source>
</evidence>
<dbReference type="Gene3D" id="2.60.200.30">
    <property type="entry name" value="Probable inorganic polyphosphate/atp-NAD kinase, domain 2"/>
    <property type="match status" value="1"/>
</dbReference>
<evidence type="ECO:0000313" key="8">
    <source>
        <dbReference type="Proteomes" id="UP000199452"/>
    </source>
</evidence>
<dbReference type="HAMAP" id="MF_00361">
    <property type="entry name" value="NAD_kinase"/>
    <property type="match status" value="1"/>
</dbReference>
<sequence length="292" mass="32467">MKVAIYGRYFPEEFLSCLKLLFLRLNQRGVKVTVYRKFFEYLNQKHGYSPNLFSLFDTSDQLDIDTACMFSLGGDGTFLEAVALVRDSGIPIAGINAGRLGFLTSISCENIDEVLDAFFSESIPVENRTLIKAEGLPWPLSDFPYALNEFSIQKHGSAMVSINVFHEQTFINTYWSDGLLVATPTGSTAYSLSVGGPILTPDSTNFVISPIAPHNLTVRPLVVPDSYSLRLEPISRDATVVCALDNRSVEVASGIQILISKAPFTVKLLRLGEIDYFCRLRNKLMWGVDKRS</sequence>
<dbReference type="NCBIfam" id="NF002521">
    <property type="entry name" value="PRK01911.1"/>
    <property type="match status" value="1"/>
</dbReference>
<dbReference type="EMBL" id="FMYP01000012">
    <property type="protein sequence ID" value="SDB95819.1"/>
    <property type="molecule type" value="Genomic_DNA"/>
</dbReference>
<comment type="cofactor">
    <cofactor evidence="6">
        <name>a divalent metal cation</name>
        <dbReference type="ChEBI" id="CHEBI:60240"/>
    </cofactor>
</comment>
<keyword evidence="8" id="KW-1185">Reference proteome</keyword>
<name>A0A1G6HNI0_9BACT</name>
<keyword evidence="6" id="KW-0067">ATP-binding</keyword>
<feature type="binding site" evidence="6">
    <location>
        <begin position="148"/>
        <end position="149"/>
    </location>
    <ligand>
        <name>NAD(+)</name>
        <dbReference type="ChEBI" id="CHEBI:57540"/>
    </ligand>
</feature>
<keyword evidence="4 6" id="KW-0520">NAD</keyword>
<dbReference type="InterPro" id="IPR002504">
    <property type="entry name" value="NADK"/>
</dbReference>
<dbReference type="AlphaFoldDB" id="A0A1G6HNI0"/>
<keyword evidence="6" id="KW-0963">Cytoplasm</keyword>
<dbReference type="SUPFAM" id="SSF111331">
    <property type="entry name" value="NAD kinase/diacylglycerol kinase-like"/>
    <property type="match status" value="1"/>
</dbReference>
<keyword evidence="1 6" id="KW-0808">Transferase</keyword>
<dbReference type="GO" id="GO:0003951">
    <property type="term" value="F:NAD+ kinase activity"/>
    <property type="evidence" value="ECO:0007669"/>
    <property type="project" value="UniProtKB-UniRule"/>
</dbReference>
<feature type="binding site" evidence="6">
    <location>
        <begin position="75"/>
        <end position="76"/>
    </location>
    <ligand>
        <name>NAD(+)</name>
        <dbReference type="ChEBI" id="CHEBI:57540"/>
    </ligand>
</feature>
<dbReference type="InterPro" id="IPR017438">
    <property type="entry name" value="ATP-NAD_kinase_N"/>
</dbReference>
<evidence type="ECO:0000256" key="2">
    <source>
        <dbReference type="ARBA" id="ARBA00022777"/>
    </source>
</evidence>
<evidence type="ECO:0000256" key="1">
    <source>
        <dbReference type="ARBA" id="ARBA00022679"/>
    </source>
</evidence>
<keyword evidence="6" id="KW-0547">Nucleotide-binding</keyword>
<keyword evidence="3 6" id="KW-0521">NADP</keyword>
<comment type="function">
    <text evidence="6">Involved in the regulation of the intracellular balance of NAD and NADP, and is a key enzyme in the biosynthesis of NADP. Catalyzes specifically the phosphorylation on 2'-hydroxyl of the adenosine moiety of NAD to yield NADP.</text>
</comment>
<keyword evidence="2 6" id="KW-0418">Kinase</keyword>
<dbReference type="PANTHER" id="PTHR20275:SF0">
    <property type="entry name" value="NAD KINASE"/>
    <property type="match status" value="1"/>
</dbReference>
<dbReference type="InterPro" id="IPR017437">
    <property type="entry name" value="ATP-NAD_kinase_PpnK-typ_C"/>
</dbReference>
<evidence type="ECO:0000256" key="6">
    <source>
        <dbReference type="HAMAP-Rule" id="MF_00361"/>
    </source>
</evidence>
<feature type="binding site" evidence="6">
    <location>
        <begin position="188"/>
        <end position="193"/>
    </location>
    <ligand>
        <name>NAD(+)</name>
        <dbReference type="ChEBI" id="CHEBI:57540"/>
    </ligand>
</feature>
<comment type="caution">
    <text evidence="6">Lacks conserved residue(s) required for the propagation of feature annotation.</text>
</comment>
<dbReference type="RefSeq" id="WP_170830002.1">
    <property type="nucleotide sequence ID" value="NZ_FMYP01000012.1"/>
</dbReference>
<dbReference type="GO" id="GO:0006741">
    <property type="term" value="P:NADP+ biosynthetic process"/>
    <property type="evidence" value="ECO:0007669"/>
    <property type="project" value="UniProtKB-UniRule"/>
</dbReference>
<dbReference type="PANTHER" id="PTHR20275">
    <property type="entry name" value="NAD KINASE"/>
    <property type="match status" value="1"/>
</dbReference>
<dbReference type="GO" id="GO:0005524">
    <property type="term" value="F:ATP binding"/>
    <property type="evidence" value="ECO:0007669"/>
    <property type="project" value="UniProtKB-KW"/>
</dbReference>